<dbReference type="SUPFAM" id="SSF51735">
    <property type="entry name" value="NAD(P)-binding Rossmann-fold domains"/>
    <property type="match status" value="1"/>
</dbReference>
<dbReference type="InterPro" id="IPR002347">
    <property type="entry name" value="SDR_fam"/>
</dbReference>
<dbReference type="PANTHER" id="PTHR42760:SF133">
    <property type="entry name" value="3-OXOACYL-[ACYL-CARRIER-PROTEIN] REDUCTASE"/>
    <property type="match status" value="1"/>
</dbReference>
<evidence type="ECO:0000256" key="3">
    <source>
        <dbReference type="SAM" id="MobiDB-lite"/>
    </source>
</evidence>
<dbReference type="PRINTS" id="PR00080">
    <property type="entry name" value="SDRFAMILY"/>
</dbReference>
<dbReference type="Pfam" id="PF13561">
    <property type="entry name" value="adh_short_C2"/>
    <property type="match status" value="1"/>
</dbReference>
<dbReference type="GO" id="GO:0048038">
    <property type="term" value="F:quinone binding"/>
    <property type="evidence" value="ECO:0007669"/>
    <property type="project" value="TreeGrafter"/>
</dbReference>
<dbReference type="InterPro" id="IPR020904">
    <property type="entry name" value="Sc_DH/Rdtase_CS"/>
</dbReference>
<dbReference type="PROSITE" id="PS00061">
    <property type="entry name" value="ADH_SHORT"/>
    <property type="match status" value="1"/>
</dbReference>
<dbReference type="AlphaFoldDB" id="A0A2Z3YLI6"/>
<feature type="compositionally biased region" description="Polar residues" evidence="3">
    <location>
        <begin position="1"/>
        <end position="12"/>
    </location>
</feature>
<proteinExistence type="inferred from homology"/>
<dbReference type="PANTHER" id="PTHR42760">
    <property type="entry name" value="SHORT-CHAIN DEHYDROGENASES/REDUCTASES FAMILY MEMBER"/>
    <property type="match status" value="1"/>
</dbReference>
<dbReference type="FunFam" id="3.40.50.720:FF:000084">
    <property type="entry name" value="Short-chain dehydrogenase reductase"/>
    <property type="match status" value="1"/>
</dbReference>
<evidence type="ECO:0000259" key="4">
    <source>
        <dbReference type="SMART" id="SM00822"/>
    </source>
</evidence>
<accession>A0A2Z3YLI6</accession>
<comment type="similarity">
    <text evidence="1">Belongs to the short-chain dehydrogenases/reductases (SDR) family.</text>
</comment>
<dbReference type="InterPro" id="IPR057326">
    <property type="entry name" value="KR_dom"/>
</dbReference>
<organism evidence="5 6">
    <name type="scientific">Corynebacterium provencense</name>
    <dbReference type="NCBI Taxonomy" id="1737425"/>
    <lineage>
        <taxon>Bacteria</taxon>
        <taxon>Bacillati</taxon>
        <taxon>Actinomycetota</taxon>
        <taxon>Actinomycetes</taxon>
        <taxon>Mycobacteriales</taxon>
        <taxon>Corynebacteriaceae</taxon>
        <taxon>Corynebacterium</taxon>
    </lineage>
</organism>
<keyword evidence="6" id="KW-1185">Reference proteome</keyword>
<dbReference type="KEGG" id="cpre:Csp1_00370"/>
<feature type="domain" description="Ketoreductase" evidence="4">
    <location>
        <begin position="29"/>
        <end position="217"/>
    </location>
</feature>
<keyword evidence="2 5" id="KW-0560">Oxidoreductase</keyword>
<dbReference type="GO" id="GO:0006633">
    <property type="term" value="P:fatty acid biosynthetic process"/>
    <property type="evidence" value="ECO:0007669"/>
    <property type="project" value="TreeGrafter"/>
</dbReference>
<dbReference type="GO" id="GO:0004316">
    <property type="term" value="F:3-oxoacyl-[acyl-carrier-protein] reductase (NADPH) activity"/>
    <property type="evidence" value="ECO:0007669"/>
    <property type="project" value="UniProtKB-EC"/>
</dbReference>
<evidence type="ECO:0000256" key="1">
    <source>
        <dbReference type="ARBA" id="ARBA00006484"/>
    </source>
</evidence>
<dbReference type="EC" id="1.1.1.100" evidence="5"/>
<dbReference type="STRING" id="1737425.GCA_900049755_01820"/>
<name>A0A2Z3YLI6_9CORY</name>
<dbReference type="SMART" id="SM00822">
    <property type="entry name" value="PKS_KR"/>
    <property type="match status" value="1"/>
</dbReference>
<dbReference type="InterPro" id="IPR036291">
    <property type="entry name" value="NAD(P)-bd_dom_sf"/>
</dbReference>
<dbReference type="PRINTS" id="PR00081">
    <property type="entry name" value="GDHRDH"/>
</dbReference>
<feature type="region of interest" description="Disordered" evidence="3">
    <location>
        <begin position="1"/>
        <end position="21"/>
    </location>
</feature>
<dbReference type="Gene3D" id="3.40.50.720">
    <property type="entry name" value="NAD(P)-binding Rossmann-like Domain"/>
    <property type="match status" value="1"/>
</dbReference>
<evidence type="ECO:0000256" key="2">
    <source>
        <dbReference type="ARBA" id="ARBA00023002"/>
    </source>
</evidence>
<dbReference type="Proteomes" id="UP000247696">
    <property type="component" value="Chromosome"/>
</dbReference>
<protein>
    <submittedName>
        <fullName evidence="5">3-oxoacyl-[acyl-carrier-protein] reductase FabG</fullName>
        <ecNumber evidence="5">1.1.1.100</ecNumber>
    </submittedName>
</protein>
<evidence type="ECO:0000313" key="6">
    <source>
        <dbReference type="Proteomes" id="UP000247696"/>
    </source>
</evidence>
<sequence>MEGDSMRSTGMKSTGRAGRPAVYSEFEGQTAVITGAASGIGQSLAELLAEQGANIVIPWFRGDPHDPQETVSLVEDAGGEALVVPTDVSRTSEVVALFDAAEKRFGTVRSVVAAAGILRNRPLIEMTDDDWDDMLQVDLHGVMRTLREGIRRMDDGGSLVAISSIAGGVYGWADHAHYATSKAGVLGLVRSAAVEQARRGIRVNAVIPGLIESPQSSDPVNSLGPDGLRAAGEFIPWGRVGTTGETARVIRFLLSDEARYVTGQQFIVDGGLTVAMRE</sequence>
<gene>
    <name evidence="5" type="primary">fabG_1</name>
    <name evidence="5" type="ORF">Csp1_00370</name>
</gene>
<reference evidence="6" key="1">
    <citation type="submission" date="2017-11" db="EMBL/GenBank/DDBJ databases">
        <title>Otitis media/interna in a cat caused by the recently described species Corynebacterium provencense.</title>
        <authorList>
            <person name="Kittl S."/>
            <person name="Brodard I."/>
            <person name="Rychener L."/>
            <person name="Jores J."/>
            <person name="Roosje P."/>
            <person name="Gobeli Brawand S."/>
        </authorList>
    </citation>
    <scope>NUCLEOTIDE SEQUENCE [LARGE SCALE GENOMIC DNA]</scope>
    <source>
        <strain evidence="6">17KM38</strain>
    </source>
</reference>
<dbReference type="EMBL" id="CP024988">
    <property type="protein sequence ID" value="AWT24875.1"/>
    <property type="molecule type" value="Genomic_DNA"/>
</dbReference>
<evidence type="ECO:0000313" key="5">
    <source>
        <dbReference type="EMBL" id="AWT24875.1"/>
    </source>
</evidence>